<proteinExistence type="predicted"/>
<dbReference type="STRING" id="28173.VIBNI_B1859"/>
<name>U4KEK8_9VIBR</name>
<dbReference type="OrthoDB" id="7061005at2"/>
<dbReference type="KEGG" id="vni:VIBNI_B1859"/>
<dbReference type="Proteomes" id="UP000016895">
    <property type="component" value="Chromosome 2"/>
</dbReference>
<gene>
    <name evidence="1" type="ORF">VIBNI_B1859</name>
</gene>
<accession>U4KEK8</accession>
<evidence type="ECO:0000313" key="1">
    <source>
        <dbReference type="EMBL" id="CCO61581.1"/>
    </source>
</evidence>
<keyword evidence="2" id="KW-1185">Reference proteome</keyword>
<dbReference type="AlphaFoldDB" id="U4KEK8"/>
<sequence length="478" mass="53536">MNEHQRLHHYADKMMSEQPVSGRCDYTILNPGKTKMLRLRVTYTPEVLEVPYFGKLNNLQPGESYEYDIYLGSSAVELLAHYHKQGNTAADGTIYAEVNEGDVLSNSLFILTVPGERLEHSMGMSGRLIHLLPIFVEMFDGKATTSLVTLLDLKNDGQDSENGEQSEESNFKLFIVESLESLAKILDGFSKDLVSDIHVPRELWHPKERPADFNQMVQEAGETINNGMNSMLVAMESVISDIQSAIDYALKELESWVVGAMDAIIDIFKGIVDTLDDAIEFAEGLVVSLTILLKRFKAGFTSFLAHAKSALLWMDKNRPDFNESIDTFIGFFGGVWDGIVDSILGFIDTLSLILQLIIGAFKHGGKLGDAFNLMLEVADDFIAVLRKIPWDNLWYLFTEELYPEVKTFFTETSDELMFAIGDAISRTPAASGYYFGYLVYNLVEMFFPPLKFSKISGAANEAADLTSKFFQKMAKMHG</sequence>
<dbReference type="RefSeq" id="WP_022561985.1">
    <property type="nucleotide sequence ID" value="NC_022543.1"/>
</dbReference>
<protein>
    <submittedName>
        <fullName evidence="1">Uncharacterized protein</fullName>
    </submittedName>
</protein>
<dbReference type="PATRIC" id="fig|1260221.3.peg.5434"/>
<dbReference type="EMBL" id="FO203527">
    <property type="protein sequence ID" value="CCO61581.1"/>
    <property type="molecule type" value="Genomic_DNA"/>
</dbReference>
<evidence type="ECO:0000313" key="2">
    <source>
        <dbReference type="Proteomes" id="UP000016895"/>
    </source>
</evidence>
<reference evidence="1 2" key="1">
    <citation type="journal article" date="2013" name="ISME J.">
        <title>Comparative genomics of pathogenic lineages of Vibrio nigripulchritudo identifies virulence-associated traits.</title>
        <authorList>
            <person name="Goudenege D."/>
            <person name="Labreuche Y."/>
            <person name="Krin E."/>
            <person name="Ansquer D."/>
            <person name="Mangenot S."/>
            <person name="Calteau A."/>
            <person name="Medigue C."/>
            <person name="Mazel D."/>
            <person name="Polz M.F."/>
            <person name="Le Roux F."/>
        </authorList>
    </citation>
    <scope>NUCLEOTIDE SEQUENCE [LARGE SCALE GENOMIC DNA]</scope>
    <source>
        <strain evidence="2">SnF1</strain>
    </source>
</reference>
<organism evidence="1 2">
    <name type="scientific">Vibrio nigripulchritudo</name>
    <dbReference type="NCBI Taxonomy" id="28173"/>
    <lineage>
        <taxon>Bacteria</taxon>
        <taxon>Pseudomonadati</taxon>
        <taxon>Pseudomonadota</taxon>
        <taxon>Gammaproteobacteria</taxon>
        <taxon>Vibrionales</taxon>
        <taxon>Vibrionaceae</taxon>
        <taxon>Vibrio</taxon>
    </lineage>
</organism>